<accession>Q1K251</accession>
<dbReference type="PRINTS" id="PR00039">
    <property type="entry name" value="HTHLYSR"/>
</dbReference>
<dbReference type="Gene3D" id="3.40.190.290">
    <property type="match status" value="1"/>
</dbReference>
<feature type="domain" description="HTH lysR-type" evidence="5">
    <location>
        <begin position="1"/>
        <end position="58"/>
    </location>
</feature>
<name>Q1K251_DESA6</name>
<dbReference type="InterPro" id="IPR036390">
    <property type="entry name" value="WH_DNA-bd_sf"/>
</dbReference>
<dbReference type="OrthoDB" id="5317428at2"/>
<keyword evidence="3" id="KW-0238">DNA-binding</keyword>
<reference evidence="6" key="2">
    <citation type="submission" date="2006-05" db="EMBL/GenBank/DDBJ databases">
        <title>Sequencing of the draft genome and assembly of Desulfuromonas acetoxidans DSM 684.</title>
        <authorList>
            <consortium name="US DOE Joint Genome Institute (JGI-PGF)"/>
            <person name="Copeland A."/>
            <person name="Lucas S."/>
            <person name="Lapidus A."/>
            <person name="Barry K."/>
            <person name="Detter J.C."/>
            <person name="Glavina del Rio T."/>
            <person name="Hammon N."/>
            <person name="Israni S."/>
            <person name="Dalin E."/>
            <person name="Tice H."/>
            <person name="Bruce D."/>
            <person name="Pitluck S."/>
            <person name="Richardson P."/>
        </authorList>
    </citation>
    <scope>NUCLEOTIDE SEQUENCE [LARGE SCALE GENOMIC DNA]</scope>
    <source>
        <strain evidence="6">DSM 684</strain>
    </source>
</reference>
<evidence type="ECO:0000259" key="5">
    <source>
        <dbReference type="PROSITE" id="PS50931"/>
    </source>
</evidence>
<keyword evidence="7" id="KW-1185">Reference proteome</keyword>
<dbReference type="SUPFAM" id="SSF46785">
    <property type="entry name" value="Winged helix' DNA-binding domain"/>
    <property type="match status" value="1"/>
</dbReference>
<dbReference type="PANTHER" id="PTHR30126:SF40">
    <property type="entry name" value="HTH-TYPE TRANSCRIPTIONAL REGULATOR GLTR"/>
    <property type="match status" value="1"/>
</dbReference>
<protein>
    <submittedName>
        <fullName evidence="6">Transcriptional regulator, LysR family</fullName>
    </submittedName>
</protein>
<keyword evidence="2" id="KW-0805">Transcription regulation</keyword>
<dbReference type="PROSITE" id="PS50931">
    <property type="entry name" value="HTH_LYSR"/>
    <property type="match status" value="1"/>
</dbReference>
<dbReference type="Pfam" id="PF03466">
    <property type="entry name" value="LysR_substrate"/>
    <property type="match status" value="1"/>
</dbReference>
<dbReference type="RefSeq" id="WP_005998600.1">
    <property type="nucleotide sequence ID" value="NZ_AAEW02000004.1"/>
</dbReference>
<dbReference type="FunFam" id="1.10.10.10:FF:000001">
    <property type="entry name" value="LysR family transcriptional regulator"/>
    <property type="match status" value="1"/>
</dbReference>
<reference evidence="6" key="1">
    <citation type="submission" date="2006-05" db="EMBL/GenBank/DDBJ databases">
        <title>Annotation of the draft genome assembly of Desulfuromonas acetoxidans DSM 684.</title>
        <authorList>
            <consortium name="US DOE Joint Genome Institute (JGI-ORNL)"/>
            <person name="Larimer F."/>
            <person name="Land M."/>
            <person name="Hauser L."/>
        </authorList>
    </citation>
    <scope>NUCLEOTIDE SEQUENCE [LARGE SCALE GENOMIC DNA]</scope>
    <source>
        <strain evidence="6">DSM 684</strain>
    </source>
</reference>
<dbReference type="EMBL" id="AAEW02000004">
    <property type="protein sequence ID" value="EAT16588.1"/>
    <property type="molecule type" value="Genomic_DNA"/>
</dbReference>
<evidence type="ECO:0000313" key="7">
    <source>
        <dbReference type="Proteomes" id="UP000005695"/>
    </source>
</evidence>
<dbReference type="Proteomes" id="UP000005695">
    <property type="component" value="Unassembled WGS sequence"/>
</dbReference>
<dbReference type="AlphaFoldDB" id="Q1K251"/>
<keyword evidence="4" id="KW-0804">Transcription</keyword>
<comment type="caution">
    <text evidence="6">The sequence shown here is derived from an EMBL/GenBank/DDBJ whole genome shotgun (WGS) entry which is preliminary data.</text>
</comment>
<dbReference type="CDD" id="cd08442">
    <property type="entry name" value="PBP2_YofA_SoxR_like"/>
    <property type="match status" value="1"/>
</dbReference>
<evidence type="ECO:0000313" key="6">
    <source>
        <dbReference type="EMBL" id="EAT16588.1"/>
    </source>
</evidence>
<dbReference type="InterPro" id="IPR000847">
    <property type="entry name" value="LysR_HTH_N"/>
</dbReference>
<dbReference type="GO" id="GO:0003700">
    <property type="term" value="F:DNA-binding transcription factor activity"/>
    <property type="evidence" value="ECO:0007669"/>
    <property type="project" value="InterPro"/>
</dbReference>
<dbReference type="PANTHER" id="PTHR30126">
    <property type="entry name" value="HTH-TYPE TRANSCRIPTIONAL REGULATOR"/>
    <property type="match status" value="1"/>
</dbReference>
<dbReference type="InterPro" id="IPR036388">
    <property type="entry name" value="WH-like_DNA-bd_sf"/>
</dbReference>
<evidence type="ECO:0000256" key="3">
    <source>
        <dbReference type="ARBA" id="ARBA00023125"/>
    </source>
</evidence>
<dbReference type="SUPFAM" id="SSF53850">
    <property type="entry name" value="Periplasmic binding protein-like II"/>
    <property type="match status" value="1"/>
</dbReference>
<evidence type="ECO:0000256" key="2">
    <source>
        <dbReference type="ARBA" id="ARBA00023015"/>
    </source>
</evidence>
<organism evidence="6 7">
    <name type="scientific">Desulfuromonas acetoxidans (strain DSM 684 / 11070)</name>
    <dbReference type="NCBI Taxonomy" id="281689"/>
    <lineage>
        <taxon>Bacteria</taxon>
        <taxon>Pseudomonadati</taxon>
        <taxon>Thermodesulfobacteriota</taxon>
        <taxon>Desulfuromonadia</taxon>
        <taxon>Desulfuromonadales</taxon>
        <taxon>Desulfuromonadaceae</taxon>
        <taxon>Desulfuromonas</taxon>
    </lineage>
</organism>
<dbReference type="Pfam" id="PF00126">
    <property type="entry name" value="HTH_1"/>
    <property type="match status" value="1"/>
</dbReference>
<proteinExistence type="inferred from homology"/>
<evidence type="ECO:0000256" key="4">
    <source>
        <dbReference type="ARBA" id="ARBA00023163"/>
    </source>
</evidence>
<dbReference type="InterPro" id="IPR005119">
    <property type="entry name" value="LysR_subst-bd"/>
</dbReference>
<dbReference type="Gene3D" id="1.10.10.10">
    <property type="entry name" value="Winged helix-like DNA-binding domain superfamily/Winged helix DNA-binding domain"/>
    <property type="match status" value="1"/>
</dbReference>
<evidence type="ECO:0000256" key="1">
    <source>
        <dbReference type="ARBA" id="ARBA00009437"/>
    </source>
</evidence>
<sequence>MEINELKIFLAVARQGSISRAAEELNYVQSNVTTRIKQLEERFGRPLFHRKSKGVCLTASGLILCDYAQRIIQLTGEAHDALSENAVPQGPLAISSMETTAAVRLPSLLADYHRRYPQVALNLVSAPSAESLKKLLDYQVDGAFIAGEVDPQAIESCEVFEEELVLVAPLDIDPLTMESLKILVFRPGCSYRARLENWLRQNGRLGYHSVELGSIEGILACVAAGMGISILPRSVVERPHLMQNCALHELPEPVRRMTTRFVWRRHEKPSTALQVFRELLPAP</sequence>
<gene>
    <name evidence="6" type="ORF">Dace_2683</name>
</gene>
<dbReference type="GO" id="GO:0000976">
    <property type="term" value="F:transcription cis-regulatory region binding"/>
    <property type="evidence" value="ECO:0007669"/>
    <property type="project" value="TreeGrafter"/>
</dbReference>
<comment type="similarity">
    <text evidence="1">Belongs to the LysR transcriptional regulatory family.</text>
</comment>